<evidence type="ECO:0000256" key="1">
    <source>
        <dbReference type="ARBA" id="ARBA00001947"/>
    </source>
</evidence>
<comment type="similarity">
    <text evidence="3 11">Belongs to the peptidase M50B family.</text>
</comment>
<keyword evidence="5 11" id="KW-0812">Transmembrane</keyword>
<evidence type="ECO:0000256" key="7">
    <source>
        <dbReference type="ARBA" id="ARBA00022833"/>
    </source>
</evidence>
<dbReference type="Pfam" id="PF17820">
    <property type="entry name" value="PDZ_6"/>
    <property type="match status" value="2"/>
</dbReference>
<sequence length="450" mass="47602">MGGILFTLASFTVALAILIAVHEFGHFWVARRLGVRVLRFSIGFGRPLWRRQGADGTEYVVAVLPLGGYVKMLDEHEGPVPPAERHRAFNNQPLWRRSAIVLAGPVFNLLFALVAYWVIHMAGVTGLRPVLGPVPEGTPAAQAGLAEGDEIVAVGGRRTPTWDAAMLALLDRALAGEAVRLRVRRAGGGETALELALPGLAGAAEGELDPATLGLVPWQPRMAPVIDRVVPGGAAEAAGLEPGDEVLAADGVPMPTWQAWVDYVRARPGQPIRVRVRRGEAVVELEVTPEAGEDGVGRIGAYVRIPEGVFEAMRVEVRYGPVAAAREAAAKTGRMIGLMVRLLGRMALGQASVENLSGPISIAQYAGQSAAVGLVPFLSFLAVVSISLGIINLAPIPLLDGGHLLYYLIEAVKGSPLSEQAQMLGQRVGIAVLLALMGLAFYNDLARLLG</sequence>
<dbReference type="RefSeq" id="WP_123401188.1">
    <property type="nucleotide sequence ID" value="NZ_RJVI01000002.1"/>
</dbReference>
<keyword evidence="11" id="KW-0479">Metal-binding</keyword>
<dbReference type="GO" id="GO:0006508">
    <property type="term" value="P:proteolysis"/>
    <property type="evidence" value="ECO:0007669"/>
    <property type="project" value="UniProtKB-KW"/>
</dbReference>
<dbReference type="Pfam" id="PF02163">
    <property type="entry name" value="Peptidase_M50"/>
    <property type="match status" value="1"/>
</dbReference>
<evidence type="ECO:0000256" key="8">
    <source>
        <dbReference type="ARBA" id="ARBA00022989"/>
    </source>
</evidence>
<keyword evidence="6 11" id="KW-0378">Hydrolase</keyword>
<evidence type="ECO:0000256" key="6">
    <source>
        <dbReference type="ARBA" id="ARBA00022801"/>
    </source>
</evidence>
<dbReference type="Gene3D" id="2.30.42.10">
    <property type="match status" value="2"/>
</dbReference>
<comment type="subcellular location">
    <subcellularLocation>
        <location evidence="2">Membrane</location>
        <topology evidence="2">Multi-pass membrane protein</topology>
    </subcellularLocation>
</comment>
<dbReference type="InterPro" id="IPR008915">
    <property type="entry name" value="Peptidase_M50"/>
</dbReference>
<evidence type="ECO:0000259" key="12">
    <source>
        <dbReference type="PROSITE" id="PS50106"/>
    </source>
</evidence>
<dbReference type="AlphaFoldDB" id="A0A3N1Y107"/>
<gene>
    <name evidence="13" type="ORF">EDC57_1418</name>
</gene>
<keyword evidence="8 11" id="KW-1133">Transmembrane helix</keyword>
<evidence type="ECO:0000256" key="5">
    <source>
        <dbReference type="ARBA" id="ARBA00022692"/>
    </source>
</evidence>
<evidence type="ECO:0000313" key="13">
    <source>
        <dbReference type="EMBL" id="ROR32221.1"/>
    </source>
</evidence>
<keyword evidence="14" id="KW-1185">Reference proteome</keyword>
<dbReference type="GO" id="GO:0016020">
    <property type="term" value="C:membrane"/>
    <property type="evidence" value="ECO:0007669"/>
    <property type="project" value="UniProtKB-SubCell"/>
</dbReference>
<reference evidence="13 14" key="1">
    <citation type="submission" date="2018-11" db="EMBL/GenBank/DDBJ databases">
        <title>Genomic Encyclopedia of Type Strains, Phase IV (KMG-IV): sequencing the most valuable type-strain genomes for metagenomic binning, comparative biology and taxonomic classification.</title>
        <authorList>
            <person name="Goeker M."/>
        </authorList>
    </citation>
    <scope>NUCLEOTIDE SEQUENCE [LARGE SCALE GENOMIC DNA]</scope>
    <source>
        <strain evidence="13 14">DSM 100275</strain>
    </source>
</reference>
<dbReference type="PANTHER" id="PTHR42837">
    <property type="entry name" value="REGULATOR OF SIGMA-E PROTEASE RSEP"/>
    <property type="match status" value="1"/>
</dbReference>
<dbReference type="Proteomes" id="UP000276634">
    <property type="component" value="Unassembled WGS sequence"/>
</dbReference>
<feature type="transmembrane region" description="Helical" evidence="11">
    <location>
        <begin position="370"/>
        <end position="394"/>
    </location>
</feature>
<dbReference type="EC" id="3.4.24.-" evidence="11"/>
<keyword evidence="4 13" id="KW-0645">Protease</keyword>
<dbReference type="InterPro" id="IPR004387">
    <property type="entry name" value="Pept_M50_Zn"/>
</dbReference>
<dbReference type="PANTHER" id="PTHR42837:SF2">
    <property type="entry name" value="MEMBRANE METALLOPROTEASE ARASP2, CHLOROPLASTIC-RELATED"/>
    <property type="match status" value="1"/>
</dbReference>
<dbReference type="CDD" id="cd23081">
    <property type="entry name" value="cpPDZ_EcRseP-like"/>
    <property type="match status" value="1"/>
</dbReference>
<organism evidence="13 14">
    <name type="scientific">Inmirania thermothiophila</name>
    <dbReference type="NCBI Taxonomy" id="1750597"/>
    <lineage>
        <taxon>Bacteria</taxon>
        <taxon>Pseudomonadati</taxon>
        <taxon>Pseudomonadota</taxon>
        <taxon>Gammaproteobacteria</taxon>
        <taxon>Chromatiales</taxon>
        <taxon>Ectothiorhodospiraceae</taxon>
        <taxon>Inmirania</taxon>
    </lineage>
</organism>
<keyword evidence="9 11" id="KW-0482">Metalloprotease</keyword>
<comment type="cofactor">
    <cofactor evidence="1 11">
        <name>Zn(2+)</name>
        <dbReference type="ChEBI" id="CHEBI:29105"/>
    </cofactor>
</comment>
<evidence type="ECO:0000313" key="14">
    <source>
        <dbReference type="Proteomes" id="UP000276634"/>
    </source>
</evidence>
<feature type="transmembrane region" description="Helical" evidence="11">
    <location>
        <begin position="99"/>
        <end position="119"/>
    </location>
</feature>
<dbReference type="GO" id="GO:0046872">
    <property type="term" value="F:metal ion binding"/>
    <property type="evidence" value="ECO:0007669"/>
    <property type="project" value="UniProtKB-KW"/>
</dbReference>
<evidence type="ECO:0000256" key="2">
    <source>
        <dbReference type="ARBA" id="ARBA00004141"/>
    </source>
</evidence>
<comment type="caution">
    <text evidence="13">The sequence shown here is derived from an EMBL/GenBank/DDBJ whole genome shotgun (WGS) entry which is preliminary data.</text>
</comment>
<dbReference type="InterPro" id="IPR041489">
    <property type="entry name" value="PDZ_6"/>
</dbReference>
<feature type="transmembrane region" description="Helical" evidence="11">
    <location>
        <begin position="424"/>
        <end position="442"/>
    </location>
</feature>
<dbReference type="SUPFAM" id="SSF50156">
    <property type="entry name" value="PDZ domain-like"/>
    <property type="match status" value="2"/>
</dbReference>
<dbReference type="NCBIfam" id="TIGR00054">
    <property type="entry name" value="RIP metalloprotease RseP"/>
    <property type="match status" value="1"/>
</dbReference>
<dbReference type="GO" id="GO:0004222">
    <property type="term" value="F:metalloendopeptidase activity"/>
    <property type="evidence" value="ECO:0007669"/>
    <property type="project" value="InterPro"/>
</dbReference>
<evidence type="ECO:0000256" key="9">
    <source>
        <dbReference type="ARBA" id="ARBA00023049"/>
    </source>
</evidence>
<dbReference type="CDD" id="cd06163">
    <property type="entry name" value="S2P-M50_PDZ_RseP-like"/>
    <property type="match status" value="2"/>
</dbReference>
<dbReference type="SMART" id="SM00228">
    <property type="entry name" value="PDZ"/>
    <property type="match status" value="2"/>
</dbReference>
<keyword evidence="10 11" id="KW-0472">Membrane</keyword>
<evidence type="ECO:0000256" key="3">
    <source>
        <dbReference type="ARBA" id="ARBA00007931"/>
    </source>
</evidence>
<evidence type="ECO:0000256" key="11">
    <source>
        <dbReference type="RuleBase" id="RU362031"/>
    </source>
</evidence>
<dbReference type="InterPro" id="IPR001478">
    <property type="entry name" value="PDZ"/>
</dbReference>
<name>A0A3N1Y107_9GAMM</name>
<dbReference type="OrthoDB" id="9782003at2"/>
<accession>A0A3N1Y107</accession>
<dbReference type="InterPro" id="IPR036034">
    <property type="entry name" value="PDZ_sf"/>
</dbReference>
<feature type="domain" description="PDZ" evidence="12">
    <location>
        <begin position="225"/>
        <end position="291"/>
    </location>
</feature>
<keyword evidence="7 11" id="KW-0862">Zinc</keyword>
<dbReference type="EMBL" id="RJVI01000002">
    <property type="protein sequence ID" value="ROR32221.1"/>
    <property type="molecule type" value="Genomic_DNA"/>
</dbReference>
<dbReference type="PROSITE" id="PS50106">
    <property type="entry name" value="PDZ"/>
    <property type="match status" value="1"/>
</dbReference>
<protein>
    <recommendedName>
        <fullName evidence="11">Zinc metalloprotease</fullName>
        <ecNumber evidence="11">3.4.24.-</ecNumber>
    </recommendedName>
</protein>
<proteinExistence type="inferred from homology"/>
<evidence type="ECO:0000256" key="4">
    <source>
        <dbReference type="ARBA" id="ARBA00022670"/>
    </source>
</evidence>
<evidence type="ECO:0000256" key="10">
    <source>
        <dbReference type="ARBA" id="ARBA00023136"/>
    </source>
</evidence>